<evidence type="ECO:0000259" key="2">
    <source>
        <dbReference type="PROSITE" id="PS50940"/>
    </source>
</evidence>
<accession>A0AAE0S0J2</accession>
<reference evidence="3" key="2">
    <citation type="journal article" date="2021" name="Genome Biol. Evol.">
        <title>Developing a high-quality reference genome for a parasitic bivalve with doubly uniparental inheritance (Bivalvia: Unionida).</title>
        <authorList>
            <person name="Smith C.H."/>
        </authorList>
    </citation>
    <scope>NUCLEOTIDE SEQUENCE</scope>
    <source>
        <strain evidence="3">CHS0354</strain>
        <tissue evidence="3">Mantle</tissue>
    </source>
</reference>
<dbReference type="EMBL" id="JAEAOA010000312">
    <property type="protein sequence ID" value="KAK3583062.1"/>
    <property type="molecule type" value="Genomic_DNA"/>
</dbReference>
<feature type="domain" description="Chitin-binding type-2" evidence="2">
    <location>
        <begin position="37"/>
        <end position="93"/>
    </location>
</feature>
<organism evidence="3 4">
    <name type="scientific">Potamilus streckersoni</name>
    <dbReference type="NCBI Taxonomy" id="2493646"/>
    <lineage>
        <taxon>Eukaryota</taxon>
        <taxon>Metazoa</taxon>
        <taxon>Spiralia</taxon>
        <taxon>Lophotrochozoa</taxon>
        <taxon>Mollusca</taxon>
        <taxon>Bivalvia</taxon>
        <taxon>Autobranchia</taxon>
        <taxon>Heteroconchia</taxon>
        <taxon>Palaeoheterodonta</taxon>
        <taxon>Unionida</taxon>
        <taxon>Unionoidea</taxon>
        <taxon>Unionidae</taxon>
        <taxon>Ambleminae</taxon>
        <taxon>Lampsilini</taxon>
        <taxon>Potamilus</taxon>
    </lineage>
</organism>
<feature type="signal peptide" evidence="1">
    <location>
        <begin position="1"/>
        <end position="24"/>
    </location>
</feature>
<dbReference type="InterPro" id="IPR002557">
    <property type="entry name" value="Chitin-bd_dom"/>
</dbReference>
<dbReference type="GO" id="GO:0008061">
    <property type="term" value="F:chitin binding"/>
    <property type="evidence" value="ECO:0007669"/>
    <property type="project" value="InterPro"/>
</dbReference>
<dbReference type="Pfam" id="PF01607">
    <property type="entry name" value="CBM_14"/>
    <property type="match status" value="2"/>
</dbReference>
<sequence length="164" mass="18378">MMGRGKICAAILLVILLKLDNCLSDYPVSRPACLVPFSTCKKNEVGNYQSCMGCDHFIQCTSFGKMYMQKCPQGTFWDDSRRVCTYNSYTCPLPGCAICAAGMPDGPQQACAHLGCNRFVMCFLGRTYIMECPKELEWDERVPGCVRHSTTCVATKHRLLTQFK</sequence>
<evidence type="ECO:0000313" key="3">
    <source>
        <dbReference type="EMBL" id="KAK3583062.1"/>
    </source>
</evidence>
<dbReference type="Proteomes" id="UP001195483">
    <property type="component" value="Unassembled WGS sequence"/>
</dbReference>
<reference evidence="3" key="3">
    <citation type="submission" date="2023-05" db="EMBL/GenBank/DDBJ databases">
        <authorList>
            <person name="Smith C.H."/>
        </authorList>
    </citation>
    <scope>NUCLEOTIDE SEQUENCE</scope>
    <source>
        <strain evidence="3">CHS0354</strain>
        <tissue evidence="3">Mantle</tissue>
    </source>
</reference>
<feature type="chain" id="PRO_5042250116" description="Chitin-binding type-2 domain-containing protein" evidence="1">
    <location>
        <begin position="25"/>
        <end position="164"/>
    </location>
</feature>
<gene>
    <name evidence="3" type="ORF">CHS0354_004007</name>
</gene>
<proteinExistence type="predicted"/>
<protein>
    <recommendedName>
        <fullName evidence="2">Chitin-binding type-2 domain-containing protein</fullName>
    </recommendedName>
</protein>
<dbReference type="Gene3D" id="2.170.140.10">
    <property type="entry name" value="Chitin binding domain"/>
    <property type="match status" value="2"/>
</dbReference>
<keyword evidence="4" id="KW-1185">Reference proteome</keyword>
<dbReference type="AlphaFoldDB" id="A0AAE0S0J2"/>
<dbReference type="SUPFAM" id="SSF57625">
    <property type="entry name" value="Invertebrate chitin-binding proteins"/>
    <property type="match status" value="2"/>
</dbReference>
<dbReference type="SMART" id="SM00494">
    <property type="entry name" value="ChtBD2"/>
    <property type="match status" value="2"/>
</dbReference>
<keyword evidence="1" id="KW-0732">Signal</keyword>
<evidence type="ECO:0000313" key="4">
    <source>
        <dbReference type="Proteomes" id="UP001195483"/>
    </source>
</evidence>
<dbReference type="PROSITE" id="PS50940">
    <property type="entry name" value="CHIT_BIND_II"/>
    <property type="match status" value="1"/>
</dbReference>
<dbReference type="InterPro" id="IPR036508">
    <property type="entry name" value="Chitin-bd_dom_sf"/>
</dbReference>
<comment type="caution">
    <text evidence="3">The sequence shown here is derived from an EMBL/GenBank/DDBJ whole genome shotgun (WGS) entry which is preliminary data.</text>
</comment>
<reference evidence="3" key="1">
    <citation type="journal article" date="2021" name="Genome Biol. Evol.">
        <title>A High-Quality Reference Genome for a Parasitic Bivalve with Doubly Uniparental Inheritance (Bivalvia: Unionida).</title>
        <authorList>
            <person name="Smith C.H."/>
        </authorList>
    </citation>
    <scope>NUCLEOTIDE SEQUENCE</scope>
    <source>
        <strain evidence="3">CHS0354</strain>
    </source>
</reference>
<name>A0AAE0S0J2_9BIVA</name>
<evidence type="ECO:0000256" key="1">
    <source>
        <dbReference type="SAM" id="SignalP"/>
    </source>
</evidence>
<dbReference type="GO" id="GO:0005576">
    <property type="term" value="C:extracellular region"/>
    <property type="evidence" value="ECO:0007669"/>
    <property type="project" value="InterPro"/>
</dbReference>